<accession>A0A5C9A5I4</accession>
<evidence type="ECO:0000313" key="1">
    <source>
        <dbReference type="EMBL" id="TXS95242.1"/>
    </source>
</evidence>
<dbReference type="Proteomes" id="UP000321039">
    <property type="component" value="Unassembled WGS sequence"/>
</dbReference>
<keyword evidence="2" id="KW-1185">Reference proteome</keyword>
<name>A0A5C9A5I4_9GAMM</name>
<dbReference type="RefSeq" id="WP_148067153.1">
    <property type="nucleotide sequence ID" value="NZ_VRZA01000002.1"/>
</dbReference>
<gene>
    <name evidence="1" type="ORF">FV139_04905</name>
</gene>
<dbReference type="AlphaFoldDB" id="A0A5C9A5I4"/>
<dbReference type="EMBL" id="VRZA01000002">
    <property type="protein sequence ID" value="TXS95242.1"/>
    <property type="molecule type" value="Genomic_DNA"/>
</dbReference>
<comment type="caution">
    <text evidence="1">The sequence shown here is derived from an EMBL/GenBank/DDBJ whole genome shotgun (WGS) entry which is preliminary data.</text>
</comment>
<evidence type="ECO:0000313" key="2">
    <source>
        <dbReference type="Proteomes" id="UP000321039"/>
    </source>
</evidence>
<sequence>MYDSVAAPVPPERDKEDAFKARMTDQCREIRNYRNSVLLTEGRWLSLDEAAAEWIARFAASYARRHDSVA</sequence>
<organism evidence="1 2">
    <name type="scientific">Parahaliea maris</name>
    <dbReference type="NCBI Taxonomy" id="2716870"/>
    <lineage>
        <taxon>Bacteria</taxon>
        <taxon>Pseudomonadati</taxon>
        <taxon>Pseudomonadota</taxon>
        <taxon>Gammaproteobacteria</taxon>
        <taxon>Cellvibrionales</taxon>
        <taxon>Halieaceae</taxon>
        <taxon>Parahaliea</taxon>
    </lineage>
</organism>
<proteinExistence type="predicted"/>
<reference evidence="1 2" key="1">
    <citation type="submission" date="2019-08" db="EMBL/GenBank/DDBJ databases">
        <title>Parahaliea maris sp. nov., isolated from the surface seawater.</title>
        <authorList>
            <person name="Liu Y."/>
        </authorList>
    </citation>
    <scope>NUCLEOTIDE SEQUENCE [LARGE SCALE GENOMIC DNA]</scope>
    <source>
        <strain evidence="1 2">HSLHS9</strain>
    </source>
</reference>
<protein>
    <submittedName>
        <fullName evidence="1">Uncharacterized protein</fullName>
    </submittedName>
</protein>